<keyword evidence="1" id="KW-0812">Transmembrane</keyword>
<dbReference type="Proteomes" id="UP000002522">
    <property type="component" value="Chromosome"/>
</dbReference>
<keyword evidence="1" id="KW-1133">Transmembrane helix</keyword>
<feature type="transmembrane region" description="Helical" evidence="1">
    <location>
        <begin position="7"/>
        <end position="26"/>
    </location>
</feature>
<dbReference type="AlphaFoldDB" id="Q8EW54"/>
<evidence type="ECO:0000313" key="3">
    <source>
        <dbReference type="Proteomes" id="UP000002522"/>
    </source>
</evidence>
<dbReference type="KEGG" id="mpe:MYPE3510"/>
<sequence length="69" mass="7436">MKKIHKIAISTILALSVILFIVVAAWQPCAYAFIVPAILTVVGLSYLGAVFFVSKSENKKKNMIAAVNA</sequence>
<dbReference type="STRING" id="272633.gene:10731463"/>
<reference evidence="2 3" key="1">
    <citation type="journal article" date="2002" name="Nucleic Acids Res.">
        <title>The complete genomic sequence of Mycoplasma penetrans, an intracellular bacterial pathogen in humans.</title>
        <authorList>
            <person name="Sasaki Y."/>
            <person name="Ishikawa J."/>
            <person name="Yamashita A."/>
            <person name="Oshima K."/>
            <person name="Kenri T."/>
            <person name="Furuya K."/>
            <person name="Yoshino C."/>
            <person name="Horino A."/>
            <person name="Shiba T."/>
            <person name="Sasaki T."/>
            <person name="Hattori M."/>
        </authorList>
    </citation>
    <scope>NUCLEOTIDE SEQUENCE [LARGE SCALE GENOMIC DNA]</scope>
    <source>
        <strain evidence="2 3">HF-2</strain>
    </source>
</reference>
<gene>
    <name evidence="2" type="ordered locus">MYPE3510</name>
</gene>
<name>Q8EW54_MALP2</name>
<evidence type="ECO:0000256" key="1">
    <source>
        <dbReference type="SAM" id="Phobius"/>
    </source>
</evidence>
<proteinExistence type="predicted"/>
<evidence type="ECO:0000313" key="2">
    <source>
        <dbReference type="EMBL" id="BAC44142.1"/>
    </source>
</evidence>
<protein>
    <submittedName>
        <fullName evidence="2">Uncharacterized protein</fullName>
    </submittedName>
</protein>
<keyword evidence="3" id="KW-1185">Reference proteome</keyword>
<dbReference type="RefSeq" id="WP_011077178.1">
    <property type="nucleotide sequence ID" value="NC_004432.1"/>
</dbReference>
<dbReference type="HOGENOM" id="CLU_2771488_0_0_14"/>
<dbReference type="InParanoid" id="Q8EW54"/>
<feature type="transmembrane region" description="Helical" evidence="1">
    <location>
        <begin position="32"/>
        <end position="53"/>
    </location>
</feature>
<keyword evidence="1" id="KW-0472">Membrane</keyword>
<accession>Q8EW54</accession>
<organism evidence="2 3">
    <name type="scientific">Malacoplasma penetrans (strain HF-2)</name>
    <name type="common">Mycoplasma penetrans</name>
    <dbReference type="NCBI Taxonomy" id="272633"/>
    <lineage>
        <taxon>Bacteria</taxon>
        <taxon>Bacillati</taxon>
        <taxon>Mycoplasmatota</taxon>
        <taxon>Mycoplasmoidales</taxon>
        <taxon>Mycoplasmoidaceae</taxon>
        <taxon>Malacoplasma</taxon>
    </lineage>
</organism>
<dbReference type="EMBL" id="BA000026">
    <property type="protein sequence ID" value="BAC44142.1"/>
    <property type="molecule type" value="Genomic_DNA"/>
</dbReference>